<reference evidence="1 2" key="1">
    <citation type="submission" date="2016-10" db="EMBL/GenBank/DDBJ databases">
        <title>Draft genome sequence of Coniochaeta ligniaria NRRL30616, a lignocellulolytic fungus for bioabatement of inhibitors in plant biomass hydrolysates.</title>
        <authorList>
            <consortium name="DOE Joint Genome Institute"/>
            <person name="Jimenez D.J."/>
            <person name="Hector R.E."/>
            <person name="Riley R."/>
            <person name="Sun H."/>
            <person name="Grigoriev I.V."/>
            <person name="Van Elsas J.D."/>
            <person name="Nichols N.N."/>
        </authorList>
    </citation>
    <scope>NUCLEOTIDE SEQUENCE [LARGE SCALE GENOMIC DNA]</scope>
    <source>
        <strain evidence="1 2">NRRL 30616</strain>
    </source>
</reference>
<dbReference type="Proteomes" id="UP000182658">
    <property type="component" value="Unassembled WGS sequence"/>
</dbReference>
<proteinExistence type="predicted"/>
<dbReference type="OrthoDB" id="3518533at2759"/>
<name>A0A1J7I5T7_9PEZI</name>
<gene>
    <name evidence="1" type="ORF">CONLIGDRAFT_638062</name>
</gene>
<organism evidence="1 2">
    <name type="scientific">Coniochaeta ligniaria NRRL 30616</name>
    <dbReference type="NCBI Taxonomy" id="1408157"/>
    <lineage>
        <taxon>Eukaryota</taxon>
        <taxon>Fungi</taxon>
        <taxon>Dikarya</taxon>
        <taxon>Ascomycota</taxon>
        <taxon>Pezizomycotina</taxon>
        <taxon>Sordariomycetes</taxon>
        <taxon>Sordariomycetidae</taxon>
        <taxon>Coniochaetales</taxon>
        <taxon>Coniochaetaceae</taxon>
        <taxon>Coniochaeta</taxon>
    </lineage>
</organism>
<evidence type="ECO:0000313" key="2">
    <source>
        <dbReference type="Proteomes" id="UP000182658"/>
    </source>
</evidence>
<evidence type="ECO:0000313" key="1">
    <source>
        <dbReference type="EMBL" id="OIW22813.1"/>
    </source>
</evidence>
<dbReference type="EMBL" id="KV875110">
    <property type="protein sequence ID" value="OIW22813.1"/>
    <property type="molecule type" value="Genomic_DNA"/>
</dbReference>
<sequence>MQCPALQAPQTGTFAVCDQGFEAYAHPKLVLKFVEGVGGDWYLAEHMPENCTAVRLLPQCADLPELDRGAYEAIPASRCYVDPVAAIDWSKYSAC</sequence>
<dbReference type="InParanoid" id="A0A1J7I5T7"/>
<accession>A0A1J7I5T7</accession>
<dbReference type="AlphaFoldDB" id="A0A1J7I5T7"/>
<keyword evidence="2" id="KW-1185">Reference proteome</keyword>
<protein>
    <submittedName>
        <fullName evidence="1">Uncharacterized protein</fullName>
    </submittedName>
</protein>